<dbReference type="AlphaFoldDB" id="A0AAN7MLU0"/>
<accession>A0AAN7MLU0</accession>
<gene>
    <name evidence="2" type="ORF">QYF61_005831</name>
</gene>
<feature type="region of interest" description="Disordered" evidence="1">
    <location>
        <begin position="1"/>
        <end position="23"/>
    </location>
</feature>
<reference evidence="2 3" key="1">
    <citation type="journal article" date="2023" name="J. Hered.">
        <title>Chromosome-level genome of the wood stork (Mycteria americana) provides insight into avian chromosome evolution.</title>
        <authorList>
            <person name="Flamio R. Jr."/>
            <person name="Ramstad K.M."/>
        </authorList>
    </citation>
    <scope>NUCLEOTIDE SEQUENCE [LARGE SCALE GENOMIC DNA]</scope>
    <source>
        <strain evidence="2">JAX WOST 10</strain>
    </source>
</reference>
<proteinExistence type="predicted"/>
<organism evidence="2 3">
    <name type="scientific">Mycteria americana</name>
    <name type="common">Wood stork</name>
    <dbReference type="NCBI Taxonomy" id="33587"/>
    <lineage>
        <taxon>Eukaryota</taxon>
        <taxon>Metazoa</taxon>
        <taxon>Chordata</taxon>
        <taxon>Craniata</taxon>
        <taxon>Vertebrata</taxon>
        <taxon>Euteleostomi</taxon>
        <taxon>Archelosauria</taxon>
        <taxon>Archosauria</taxon>
        <taxon>Dinosauria</taxon>
        <taxon>Saurischia</taxon>
        <taxon>Theropoda</taxon>
        <taxon>Coelurosauria</taxon>
        <taxon>Aves</taxon>
        <taxon>Neognathae</taxon>
        <taxon>Neoaves</taxon>
        <taxon>Aequornithes</taxon>
        <taxon>Ciconiiformes</taxon>
        <taxon>Ciconiidae</taxon>
        <taxon>Mycteria</taxon>
    </lineage>
</organism>
<protein>
    <submittedName>
        <fullName evidence="2">Uncharacterized protein</fullName>
    </submittedName>
</protein>
<dbReference type="EMBL" id="JAUNZN010000024">
    <property type="protein sequence ID" value="KAK4808514.1"/>
    <property type="molecule type" value="Genomic_DNA"/>
</dbReference>
<comment type="caution">
    <text evidence="2">The sequence shown here is derived from an EMBL/GenBank/DDBJ whole genome shotgun (WGS) entry which is preliminary data.</text>
</comment>
<evidence type="ECO:0000313" key="3">
    <source>
        <dbReference type="Proteomes" id="UP001333110"/>
    </source>
</evidence>
<evidence type="ECO:0000313" key="2">
    <source>
        <dbReference type="EMBL" id="KAK4808514.1"/>
    </source>
</evidence>
<name>A0AAN7MLU0_MYCAM</name>
<dbReference type="Proteomes" id="UP001333110">
    <property type="component" value="Unassembled WGS sequence"/>
</dbReference>
<keyword evidence="3" id="KW-1185">Reference proteome</keyword>
<evidence type="ECO:0000256" key="1">
    <source>
        <dbReference type="SAM" id="MobiDB-lite"/>
    </source>
</evidence>
<feature type="compositionally biased region" description="Basic and acidic residues" evidence="1">
    <location>
        <begin position="14"/>
        <end position="23"/>
    </location>
</feature>
<sequence length="126" mass="15063">MKDRVNSCNEENENVSHHSDCEDRENYRKVTLVERVPWETVVKGKGAQEGWAFFKKEVLKTQEQVVPMCGKTNQRGRRPAWLNRELLLGLRKKKRVYHFWKKGQVTQEEYRDLVKSFREEIRNAKA</sequence>